<proteinExistence type="predicted"/>
<name>A0A0D7A910_9AGAR</name>
<evidence type="ECO:0000256" key="1">
    <source>
        <dbReference type="SAM" id="MobiDB-lite"/>
    </source>
</evidence>
<organism evidence="2 3">
    <name type="scientific">Fistulina hepatica ATCC 64428</name>
    <dbReference type="NCBI Taxonomy" id="1128425"/>
    <lineage>
        <taxon>Eukaryota</taxon>
        <taxon>Fungi</taxon>
        <taxon>Dikarya</taxon>
        <taxon>Basidiomycota</taxon>
        <taxon>Agaricomycotina</taxon>
        <taxon>Agaricomycetes</taxon>
        <taxon>Agaricomycetidae</taxon>
        <taxon>Agaricales</taxon>
        <taxon>Fistulinaceae</taxon>
        <taxon>Fistulina</taxon>
    </lineage>
</organism>
<sequence>MAHQLKKKKRIMKDSDDESDIKQPPSTTAGKAVRWHSLVASSDMMAHCAHARNGRFVMPSEISLNSDNSFNTKDGPCVKQLDDDDNTNDINDSAMEADGNSLPPDFHLESLPSSVYAKLCSKSWPPHPATFACPQSAACACPELLTFTCLKPLVFMCPKPLVFACPELLTVACPELLAITCPKLPTITCSEPYCQLTAIMCH</sequence>
<accession>A0A0D7A910</accession>
<keyword evidence="3" id="KW-1185">Reference proteome</keyword>
<gene>
    <name evidence="2" type="ORF">FISHEDRAFT_74869</name>
</gene>
<dbReference type="Proteomes" id="UP000054144">
    <property type="component" value="Unassembled WGS sequence"/>
</dbReference>
<feature type="region of interest" description="Disordered" evidence="1">
    <location>
        <begin position="1"/>
        <end position="31"/>
    </location>
</feature>
<protein>
    <submittedName>
        <fullName evidence="2">Uncharacterized protein</fullName>
    </submittedName>
</protein>
<feature type="compositionally biased region" description="Basic residues" evidence="1">
    <location>
        <begin position="1"/>
        <end position="11"/>
    </location>
</feature>
<dbReference type="EMBL" id="KN881989">
    <property type="protein sequence ID" value="KIY47230.1"/>
    <property type="molecule type" value="Genomic_DNA"/>
</dbReference>
<reference evidence="2 3" key="1">
    <citation type="journal article" date="2015" name="Fungal Genet. Biol.">
        <title>Evolution of novel wood decay mechanisms in Agaricales revealed by the genome sequences of Fistulina hepatica and Cylindrobasidium torrendii.</title>
        <authorList>
            <person name="Floudas D."/>
            <person name="Held B.W."/>
            <person name="Riley R."/>
            <person name="Nagy L.G."/>
            <person name="Koehler G."/>
            <person name="Ransdell A.S."/>
            <person name="Younus H."/>
            <person name="Chow J."/>
            <person name="Chiniquy J."/>
            <person name="Lipzen A."/>
            <person name="Tritt A."/>
            <person name="Sun H."/>
            <person name="Haridas S."/>
            <person name="LaButti K."/>
            <person name="Ohm R.A."/>
            <person name="Kues U."/>
            <person name="Blanchette R.A."/>
            <person name="Grigoriev I.V."/>
            <person name="Minto R.E."/>
            <person name="Hibbett D.S."/>
        </authorList>
    </citation>
    <scope>NUCLEOTIDE SEQUENCE [LARGE SCALE GENOMIC DNA]</scope>
    <source>
        <strain evidence="2 3">ATCC 64428</strain>
    </source>
</reference>
<evidence type="ECO:0000313" key="3">
    <source>
        <dbReference type="Proteomes" id="UP000054144"/>
    </source>
</evidence>
<dbReference type="AlphaFoldDB" id="A0A0D7A910"/>
<evidence type="ECO:0000313" key="2">
    <source>
        <dbReference type="EMBL" id="KIY47230.1"/>
    </source>
</evidence>